<dbReference type="EMBL" id="JAPMOU010000029">
    <property type="protein sequence ID" value="MDE1464158.1"/>
    <property type="molecule type" value="Genomic_DNA"/>
</dbReference>
<dbReference type="SUPFAM" id="SSF46626">
    <property type="entry name" value="Cytochrome c"/>
    <property type="match status" value="2"/>
</dbReference>
<feature type="domain" description="Cytochrome c" evidence="9">
    <location>
        <begin position="54"/>
        <end position="152"/>
    </location>
</feature>
<keyword evidence="4" id="KW-0732">Signal</keyword>
<organism evidence="10 11">
    <name type="scientific">Spartinivicinus poritis</name>
    <dbReference type="NCBI Taxonomy" id="2994640"/>
    <lineage>
        <taxon>Bacteria</taxon>
        <taxon>Pseudomonadati</taxon>
        <taxon>Pseudomonadota</taxon>
        <taxon>Gammaproteobacteria</taxon>
        <taxon>Oceanospirillales</taxon>
        <taxon>Zooshikellaceae</taxon>
        <taxon>Spartinivicinus</taxon>
    </lineage>
</organism>
<accession>A0ABT5UFA9</accession>
<evidence type="ECO:0000256" key="8">
    <source>
        <dbReference type="PROSITE-ProRule" id="PRU00433"/>
    </source>
</evidence>
<keyword evidence="5" id="KW-0574">Periplasm</keyword>
<keyword evidence="11" id="KW-1185">Reference proteome</keyword>
<dbReference type="PANTHER" id="PTHR30600:SF10">
    <property type="entry name" value="BLL6722 PROTEIN"/>
    <property type="match status" value="1"/>
</dbReference>
<evidence type="ECO:0000256" key="7">
    <source>
        <dbReference type="ARBA" id="ARBA00023004"/>
    </source>
</evidence>
<dbReference type="PIRSF" id="PIRSF000294">
    <property type="entry name" value="Cytochrome-c_peroxidase"/>
    <property type="match status" value="1"/>
</dbReference>
<evidence type="ECO:0000256" key="4">
    <source>
        <dbReference type="ARBA" id="ARBA00022729"/>
    </source>
</evidence>
<keyword evidence="7 8" id="KW-0408">Iron</keyword>
<dbReference type="InterPro" id="IPR026259">
    <property type="entry name" value="MauG/Cytc_peroxidase"/>
</dbReference>
<evidence type="ECO:0000256" key="2">
    <source>
        <dbReference type="ARBA" id="ARBA00022617"/>
    </source>
</evidence>
<evidence type="ECO:0000256" key="3">
    <source>
        <dbReference type="ARBA" id="ARBA00022723"/>
    </source>
</evidence>
<protein>
    <submittedName>
        <fullName evidence="10">C-type cytochrome</fullName>
    </submittedName>
</protein>
<evidence type="ECO:0000256" key="6">
    <source>
        <dbReference type="ARBA" id="ARBA00023002"/>
    </source>
</evidence>
<proteinExistence type="predicted"/>
<comment type="subcellular location">
    <subcellularLocation>
        <location evidence="1">Periplasm</location>
    </subcellularLocation>
</comment>
<dbReference type="RefSeq" id="WP_274690489.1">
    <property type="nucleotide sequence ID" value="NZ_JAPMOU010000029.1"/>
</dbReference>
<dbReference type="PANTHER" id="PTHR30600">
    <property type="entry name" value="CYTOCHROME C PEROXIDASE-RELATED"/>
    <property type="match status" value="1"/>
</dbReference>
<dbReference type="InterPro" id="IPR036909">
    <property type="entry name" value="Cyt_c-like_dom_sf"/>
</dbReference>
<feature type="domain" description="Cytochrome c" evidence="9">
    <location>
        <begin position="208"/>
        <end position="328"/>
    </location>
</feature>
<dbReference type="Gene3D" id="1.10.760.10">
    <property type="entry name" value="Cytochrome c-like domain"/>
    <property type="match status" value="2"/>
</dbReference>
<evidence type="ECO:0000256" key="5">
    <source>
        <dbReference type="ARBA" id="ARBA00022764"/>
    </source>
</evidence>
<name>A0ABT5UFA9_9GAMM</name>
<sequence length="341" mass="38579">MLGTILRIFYIFIVLASTYSYANTISQQELIELKAEYKRPKDIPYPKYNPYSKEKLELGKLLFFDPRLSASGTQSCATCHNPSFYWSDGMATATGHGHNKLSRKTPSLLNIAWNEVFMWDGRDLTLESQVSLPLRATDEMNTNIKGLLVKLNNIEEYKLLFKKAFPTEEQPISQKSIEKAIATFERSIISEKSPFDDWIEGNEDAISKSAKQGFILFNTKAGCAACHSEWNFTDDSLHDIGLPSQDIGRGKIDKSRINMLHAFKTPGLRNIAKRSPYMHNGSLKSLNDVINHYDSGFIKRKSLSSEISTLNLTQSEKDNLIDFLKTLTSQDRPVALPILPK</sequence>
<gene>
    <name evidence="10" type="ORF">ORQ98_19560</name>
</gene>
<dbReference type="InterPro" id="IPR004852">
    <property type="entry name" value="Di-haem_cyt_c_peroxidsae"/>
</dbReference>
<evidence type="ECO:0000313" key="11">
    <source>
        <dbReference type="Proteomes" id="UP001528823"/>
    </source>
</evidence>
<keyword evidence="3 8" id="KW-0479">Metal-binding</keyword>
<keyword evidence="6" id="KW-0560">Oxidoreductase</keyword>
<evidence type="ECO:0000313" key="10">
    <source>
        <dbReference type="EMBL" id="MDE1464158.1"/>
    </source>
</evidence>
<dbReference type="Proteomes" id="UP001528823">
    <property type="component" value="Unassembled WGS sequence"/>
</dbReference>
<keyword evidence="2 8" id="KW-0349">Heme</keyword>
<dbReference type="InterPro" id="IPR009056">
    <property type="entry name" value="Cyt_c-like_dom"/>
</dbReference>
<dbReference type="InterPro" id="IPR051395">
    <property type="entry name" value="Cytochrome_c_Peroxidase/MauG"/>
</dbReference>
<comment type="caution">
    <text evidence="10">The sequence shown here is derived from an EMBL/GenBank/DDBJ whole genome shotgun (WGS) entry which is preliminary data.</text>
</comment>
<dbReference type="Pfam" id="PF03150">
    <property type="entry name" value="CCP_MauG"/>
    <property type="match status" value="1"/>
</dbReference>
<evidence type="ECO:0000259" key="9">
    <source>
        <dbReference type="PROSITE" id="PS51007"/>
    </source>
</evidence>
<reference evidence="10 11" key="1">
    <citation type="submission" date="2022-11" db="EMBL/GenBank/DDBJ databases">
        <title>Spartinivicinus poritis sp. nov., isolated from scleractinian coral Porites lutea.</title>
        <authorList>
            <person name="Zhang G."/>
            <person name="Cai L."/>
            <person name="Wei Q."/>
        </authorList>
    </citation>
    <scope>NUCLEOTIDE SEQUENCE [LARGE SCALE GENOMIC DNA]</scope>
    <source>
        <strain evidence="10 11">A2-2</strain>
    </source>
</reference>
<dbReference type="Pfam" id="PF00034">
    <property type="entry name" value="Cytochrom_C"/>
    <property type="match status" value="1"/>
</dbReference>
<dbReference type="PROSITE" id="PS51007">
    <property type="entry name" value="CYTC"/>
    <property type="match status" value="2"/>
</dbReference>
<evidence type="ECO:0000256" key="1">
    <source>
        <dbReference type="ARBA" id="ARBA00004418"/>
    </source>
</evidence>